<dbReference type="Proteomes" id="UP000225978">
    <property type="component" value="Segment"/>
</dbReference>
<name>A0A1J0GVC0_9CAUD</name>
<accession>A0A1J0GVC0</accession>
<organism evidence="1 2">
    <name type="scientific">Vibrio phage vB_VspP_pVa5</name>
    <dbReference type="NCBI Taxonomy" id="1913109"/>
    <lineage>
        <taxon>Viruses</taxon>
        <taxon>Duplodnaviria</taxon>
        <taxon>Heunggongvirae</taxon>
        <taxon>Uroviricota</taxon>
        <taxon>Caudoviricetes</taxon>
        <taxon>Schitoviridae</taxon>
        <taxon>Pontosvirinae</taxon>
        <taxon>Galateavirus</taxon>
        <taxon>Galateavirus PVA5</taxon>
    </lineage>
</organism>
<sequence length="42" mass="4885">MNNEQHLAMIKMCIQGNIPYEVYCATLIKQGDTPCHEKFYHA</sequence>
<evidence type="ECO:0000313" key="1">
    <source>
        <dbReference type="EMBL" id="APC46124.1"/>
    </source>
</evidence>
<reference evidence="1 2" key="1">
    <citation type="journal article" date="2017" name="Viruses">
        <title>Stumbling across the Same Phage: Comparative Genomics of Widespread Temperate Phages Infecting the Fish Pathogen Vibrio anguillarum.</title>
        <authorList>
            <person name="Kalatzis P.G."/>
            <person name="Rorbo N.I."/>
            <person name="Castillo D."/>
            <person name="Mauritzen J.J."/>
            <person name="Jorgensen J."/>
            <person name="Kokkari C."/>
            <person name="Zhang F."/>
            <person name="Katharios P."/>
            <person name="Middelboe M."/>
        </authorList>
    </citation>
    <scope>NUCLEOTIDE SEQUENCE [LARGE SCALE GENOMIC DNA]</scope>
</reference>
<dbReference type="EMBL" id="KX889068">
    <property type="protein sequence ID" value="APC46124.1"/>
    <property type="molecule type" value="Genomic_DNA"/>
</dbReference>
<proteinExistence type="predicted"/>
<evidence type="ECO:0000313" key="2">
    <source>
        <dbReference type="Proteomes" id="UP000225978"/>
    </source>
</evidence>
<gene>
    <name evidence="1" type="ORF">vBVspPpVa5_0096</name>
</gene>
<protein>
    <submittedName>
        <fullName evidence="1">Uncharacterized protein</fullName>
    </submittedName>
</protein>
<keyword evidence="2" id="KW-1185">Reference proteome</keyword>